<gene>
    <name evidence="8" type="ORF">DMH04_06900</name>
</gene>
<organism evidence="8 9">
    <name type="scientific">Kibdelosporangium aridum</name>
    <dbReference type="NCBI Taxonomy" id="2030"/>
    <lineage>
        <taxon>Bacteria</taxon>
        <taxon>Bacillati</taxon>
        <taxon>Actinomycetota</taxon>
        <taxon>Actinomycetes</taxon>
        <taxon>Pseudonocardiales</taxon>
        <taxon>Pseudonocardiaceae</taxon>
        <taxon>Kibdelosporangium</taxon>
    </lineage>
</organism>
<dbReference type="Gene3D" id="1.10.510.10">
    <property type="entry name" value="Transferase(Phosphotransferase) domain 1"/>
    <property type="match status" value="1"/>
</dbReference>
<dbReference type="PANTHER" id="PTHR43289">
    <property type="entry name" value="MITOGEN-ACTIVATED PROTEIN KINASE KINASE KINASE 20-RELATED"/>
    <property type="match status" value="1"/>
</dbReference>
<evidence type="ECO:0000256" key="1">
    <source>
        <dbReference type="ARBA" id="ARBA00012513"/>
    </source>
</evidence>
<reference evidence="8 9" key="1">
    <citation type="submission" date="2018-05" db="EMBL/GenBank/DDBJ databases">
        <title>Evolution of GPA BGCs.</title>
        <authorList>
            <person name="Waglechner N."/>
            <person name="Wright G.D."/>
        </authorList>
    </citation>
    <scope>NUCLEOTIDE SEQUENCE [LARGE SCALE GENOMIC DNA]</scope>
    <source>
        <strain evidence="8 9">A82846</strain>
    </source>
</reference>
<keyword evidence="4" id="KW-0547">Nucleotide-binding</keyword>
<dbReference type="EMBL" id="QHKI01000003">
    <property type="protein sequence ID" value="RSM89689.1"/>
    <property type="molecule type" value="Genomic_DNA"/>
</dbReference>
<keyword evidence="6" id="KW-0067">ATP-binding</keyword>
<dbReference type="EC" id="2.7.11.1" evidence="1"/>
<feature type="domain" description="Protein kinase" evidence="7">
    <location>
        <begin position="12"/>
        <end position="264"/>
    </location>
</feature>
<dbReference type="InterPro" id="IPR011009">
    <property type="entry name" value="Kinase-like_dom_sf"/>
</dbReference>
<keyword evidence="3" id="KW-0808">Transferase</keyword>
<evidence type="ECO:0000256" key="4">
    <source>
        <dbReference type="ARBA" id="ARBA00022741"/>
    </source>
</evidence>
<protein>
    <recommendedName>
        <fullName evidence="1">non-specific serine/threonine protein kinase</fullName>
        <ecNumber evidence="1">2.7.11.1</ecNumber>
    </recommendedName>
</protein>
<keyword evidence="5" id="KW-0418">Kinase</keyword>
<evidence type="ECO:0000259" key="7">
    <source>
        <dbReference type="PROSITE" id="PS50011"/>
    </source>
</evidence>
<name>A0A428ZNQ8_KIBAR</name>
<keyword evidence="2" id="KW-0723">Serine/threonine-protein kinase</keyword>
<dbReference type="Pfam" id="PF00069">
    <property type="entry name" value="Pkinase"/>
    <property type="match status" value="1"/>
</dbReference>
<dbReference type="PANTHER" id="PTHR43289:SF6">
    <property type="entry name" value="SERINE_THREONINE-PROTEIN KINASE NEKL-3"/>
    <property type="match status" value="1"/>
</dbReference>
<dbReference type="Proteomes" id="UP000287547">
    <property type="component" value="Unassembled WGS sequence"/>
</dbReference>
<evidence type="ECO:0000313" key="8">
    <source>
        <dbReference type="EMBL" id="RSM89689.1"/>
    </source>
</evidence>
<dbReference type="PROSITE" id="PS50011">
    <property type="entry name" value="PROTEIN_KINASE_DOM"/>
    <property type="match status" value="1"/>
</dbReference>
<evidence type="ECO:0000313" key="9">
    <source>
        <dbReference type="Proteomes" id="UP000287547"/>
    </source>
</evidence>
<dbReference type="InterPro" id="IPR000719">
    <property type="entry name" value="Prot_kinase_dom"/>
</dbReference>
<dbReference type="OrthoDB" id="3815424at2"/>
<comment type="caution">
    <text evidence="8">The sequence shown here is derived from an EMBL/GenBank/DDBJ whole genome shotgun (WGS) entry which is preliminary data.</text>
</comment>
<dbReference type="AlphaFoldDB" id="A0A428ZNQ8"/>
<evidence type="ECO:0000256" key="3">
    <source>
        <dbReference type="ARBA" id="ARBA00022679"/>
    </source>
</evidence>
<accession>A0A428ZNQ8</accession>
<proteinExistence type="predicted"/>
<dbReference type="GO" id="GO:0005524">
    <property type="term" value="F:ATP binding"/>
    <property type="evidence" value="ECO:0007669"/>
    <property type="project" value="UniProtKB-KW"/>
</dbReference>
<evidence type="ECO:0000256" key="6">
    <source>
        <dbReference type="ARBA" id="ARBA00022840"/>
    </source>
</evidence>
<evidence type="ECO:0000256" key="2">
    <source>
        <dbReference type="ARBA" id="ARBA00022527"/>
    </source>
</evidence>
<evidence type="ECO:0000256" key="5">
    <source>
        <dbReference type="ARBA" id="ARBA00022777"/>
    </source>
</evidence>
<sequence>MGRQIPGGVRDPMTHTLLGRGPVAAVYATTASGHPVAVKVFPGKFDRKTLTVIERERLKLVKLASTLPILPIDAIGQWEGKHALRMELCAESLSARVQRSGALDVEDVVELGYGLASALASAHAVGVLHGGVSPHNVLYRSFGPPVLSDFGVTIRQAFRRNPLHAIECVPPETLRSGVVDERTDVYGLGAVLHYALTGQSPHPSRIGEQPGERVLRVLGDPVPAISRPDVPIELSTMVARMLTPQPDRRPDAATWAVERLGKMLPRPMPDVAPPQAKKKSKVPYFVAGGVLAAGLAVAPFVWPEAEAPVVAPPPPPPPPPVTLNLADPVDQGDHVLLRWASSQPLDSVVVVSPDGEGKQYLNAERETSIRVPVKPTGGYCFQIRGTNTEQIYLSQPKSFRGAVCQR</sequence>
<dbReference type="GO" id="GO:0004674">
    <property type="term" value="F:protein serine/threonine kinase activity"/>
    <property type="evidence" value="ECO:0007669"/>
    <property type="project" value="UniProtKB-KW"/>
</dbReference>
<dbReference type="SMART" id="SM00220">
    <property type="entry name" value="S_TKc"/>
    <property type="match status" value="1"/>
</dbReference>
<dbReference type="SUPFAM" id="SSF56112">
    <property type="entry name" value="Protein kinase-like (PK-like)"/>
    <property type="match status" value="1"/>
</dbReference>